<sequence length="310" mass="35244">MYPEKSIILMSMLLLVLTLSGCLNTEEAARVDLSNRTIDAGDNSDTESIRIAVSAIISPEETLVYYQDMLDYISEKTGVPVKLVQRKTYQEVNDLIRRNSVDAAFVCSLAYVEGYDQFGMELLVVPVMRGETYYYSYIIVPKDSDVNNLKELKGKTFAFSDPLSNSGKLSPEYILAQMGENSETFFRLTFFTYSHDKSIEAVAERMVDGAAVDSLVWDYKDTTDPKFTSRTRIINKSRPYGIPPVVVSKDIDPELKERLKTILLQMHEDEKGKEILNNIMIDRFSEANDSLYDSIREMKKVVKDVKGYSN</sequence>
<dbReference type="Pfam" id="PF12974">
    <property type="entry name" value="Phosphonate-bd"/>
    <property type="match status" value="1"/>
</dbReference>
<dbReference type="PATRIC" id="fig|1392998.3.peg.758"/>
<evidence type="ECO:0000313" key="2">
    <source>
        <dbReference type="EMBL" id="KCZ73332.1"/>
    </source>
</evidence>
<dbReference type="PANTHER" id="PTHR35841:SF1">
    <property type="entry name" value="PHOSPHONATES-BINDING PERIPLASMIC PROTEIN"/>
    <property type="match status" value="1"/>
</dbReference>
<comment type="caution">
    <text evidence="2">The sequence shown here is derived from an EMBL/GenBank/DDBJ whole genome shotgun (WGS) entry which is preliminary data.</text>
</comment>
<dbReference type="NCBIfam" id="TIGR01098">
    <property type="entry name" value="3A0109s03R"/>
    <property type="match status" value="1"/>
</dbReference>
<name>A0A062V7R1_9EURY</name>
<evidence type="ECO:0000256" key="1">
    <source>
        <dbReference type="ARBA" id="ARBA00022729"/>
    </source>
</evidence>
<dbReference type="Gene3D" id="3.40.190.10">
    <property type="entry name" value="Periplasmic binding protein-like II"/>
    <property type="match status" value="2"/>
</dbReference>
<dbReference type="CDD" id="cd13571">
    <property type="entry name" value="PBP2_PnhD_1"/>
    <property type="match status" value="1"/>
</dbReference>
<dbReference type="AlphaFoldDB" id="A0A062V7R1"/>
<evidence type="ECO:0000313" key="3">
    <source>
        <dbReference type="Proteomes" id="UP000027153"/>
    </source>
</evidence>
<accession>A0A062V7R1</accession>
<dbReference type="SUPFAM" id="SSF53850">
    <property type="entry name" value="Periplasmic binding protein-like II"/>
    <property type="match status" value="1"/>
</dbReference>
<dbReference type="GO" id="GO:0043190">
    <property type="term" value="C:ATP-binding cassette (ABC) transporter complex"/>
    <property type="evidence" value="ECO:0007669"/>
    <property type="project" value="InterPro"/>
</dbReference>
<dbReference type="Proteomes" id="UP000027153">
    <property type="component" value="Unassembled WGS sequence"/>
</dbReference>
<reference evidence="2 3" key="1">
    <citation type="journal article" date="2013" name="Nature">
        <title>Anaerobic oxidation of methane coupled to nitrate reduction in a novel archaeal lineage.</title>
        <authorList>
            <person name="Haroon M.F."/>
            <person name="Hu S."/>
            <person name="Shi Y."/>
            <person name="Imelfort M."/>
            <person name="Keller J."/>
            <person name="Hugenholtz P."/>
            <person name="Yuan Z."/>
            <person name="Tyson G.W."/>
        </authorList>
    </citation>
    <scope>NUCLEOTIDE SEQUENCE [LARGE SCALE GENOMIC DNA]</scope>
    <source>
        <strain evidence="2 3">ANME-2d</strain>
    </source>
</reference>
<dbReference type="InterPro" id="IPR005770">
    <property type="entry name" value="PhnD"/>
</dbReference>
<dbReference type="RefSeq" id="WP_048088683.1">
    <property type="nucleotide sequence ID" value="NZ_JMIY01000001.1"/>
</dbReference>
<dbReference type="PROSITE" id="PS51257">
    <property type="entry name" value="PROKAR_LIPOPROTEIN"/>
    <property type="match status" value="1"/>
</dbReference>
<protein>
    <submittedName>
        <fullName evidence="2">Phosphate/phosphite/phosphonate ABC transporter, periplasmic binding protein</fullName>
    </submittedName>
</protein>
<gene>
    <name evidence="2" type="ORF">ANME2D_00398</name>
</gene>
<proteinExistence type="predicted"/>
<organism evidence="2 3">
    <name type="scientific">Candidatus Methanoperedens nitratireducens</name>
    <dbReference type="NCBI Taxonomy" id="1392998"/>
    <lineage>
        <taxon>Archaea</taxon>
        <taxon>Methanobacteriati</taxon>
        <taxon>Methanobacteriota</taxon>
        <taxon>Stenosarchaea group</taxon>
        <taxon>Methanomicrobia</taxon>
        <taxon>Methanosarcinales</taxon>
        <taxon>ANME-2 cluster</taxon>
        <taxon>Candidatus Methanoperedentaceae</taxon>
        <taxon>Candidatus Methanoperedens</taxon>
    </lineage>
</organism>
<keyword evidence="1" id="KW-0732">Signal</keyword>
<keyword evidence="3" id="KW-1185">Reference proteome</keyword>
<dbReference type="PANTHER" id="PTHR35841">
    <property type="entry name" value="PHOSPHONATES-BINDING PERIPLASMIC PROTEIN"/>
    <property type="match status" value="1"/>
</dbReference>
<dbReference type="EMBL" id="JMIY01000001">
    <property type="protein sequence ID" value="KCZ73332.1"/>
    <property type="molecule type" value="Genomic_DNA"/>
</dbReference>
<dbReference type="OrthoDB" id="146127at2157"/>
<dbReference type="GO" id="GO:0055085">
    <property type="term" value="P:transmembrane transport"/>
    <property type="evidence" value="ECO:0007669"/>
    <property type="project" value="InterPro"/>
</dbReference>